<evidence type="ECO:0000313" key="2">
    <source>
        <dbReference type="EMBL" id="PAV68475.1"/>
    </source>
</evidence>
<dbReference type="PANTHER" id="PTHR22891">
    <property type="entry name" value="EUKARYOTIC TRANSLATION INITIATION FACTOR 2C"/>
    <property type="match status" value="1"/>
</dbReference>
<dbReference type="Pfam" id="PF02170">
    <property type="entry name" value="PAZ"/>
    <property type="match status" value="1"/>
</dbReference>
<dbReference type="SUPFAM" id="SSF53098">
    <property type="entry name" value="Ribonuclease H-like"/>
    <property type="match status" value="1"/>
</dbReference>
<proteinExistence type="predicted"/>
<dbReference type="Gene3D" id="2.170.260.10">
    <property type="entry name" value="paz domain"/>
    <property type="match status" value="1"/>
</dbReference>
<dbReference type="SMART" id="SM00950">
    <property type="entry name" value="Piwi"/>
    <property type="match status" value="1"/>
</dbReference>
<dbReference type="Gene3D" id="3.30.420.10">
    <property type="entry name" value="Ribonuclease H-like superfamily/Ribonuclease H"/>
    <property type="match status" value="1"/>
</dbReference>
<dbReference type="InterPro" id="IPR036085">
    <property type="entry name" value="PAZ_dom_sf"/>
</dbReference>
<dbReference type="Gene3D" id="3.40.50.2300">
    <property type="match status" value="1"/>
</dbReference>
<feature type="domain" description="Piwi" evidence="1">
    <location>
        <begin position="723"/>
        <end position="873"/>
    </location>
</feature>
<evidence type="ECO:0000259" key="1">
    <source>
        <dbReference type="PROSITE" id="PS50822"/>
    </source>
</evidence>
<dbReference type="InterPro" id="IPR003100">
    <property type="entry name" value="PAZ_dom"/>
</dbReference>
<dbReference type="InterPro" id="IPR036397">
    <property type="entry name" value="RNaseH_sf"/>
</dbReference>
<dbReference type="Pfam" id="PF02171">
    <property type="entry name" value="Piwi"/>
    <property type="match status" value="1"/>
</dbReference>
<keyword evidence="3" id="KW-1185">Reference proteome</keyword>
<comment type="caution">
    <text evidence="2">The sequence shown here is derived from an EMBL/GenBank/DDBJ whole genome shotgun (WGS) entry which is preliminary data.</text>
</comment>
<gene>
    <name evidence="2" type="ORF">WR25_06967</name>
</gene>
<reference evidence="2 3" key="1">
    <citation type="journal article" date="2017" name="Curr. Biol.">
        <title>Genome architecture and evolution of a unichromosomal asexual nematode.</title>
        <authorList>
            <person name="Fradin H."/>
            <person name="Zegar C."/>
            <person name="Gutwein M."/>
            <person name="Lucas J."/>
            <person name="Kovtun M."/>
            <person name="Corcoran D."/>
            <person name="Baugh L.R."/>
            <person name="Kiontke K."/>
            <person name="Gunsalus K."/>
            <person name="Fitch D.H."/>
            <person name="Piano F."/>
        </authorList>
    </citation>
    <scope>NUCLEOTIDE SEQUENCE [LARGE SCALE GENOMIC DNA]</scope>
    <source>
        <strain evidence="2">PF1309</strain>
    </source>
</reference>
<sequence length="907" mass="101421">MSELPDVSKMSISKGMAAVYAPKKQPGNMGAEARFQTNLTRLEVTKNLIYYKYDVEMALFFRMPSGSEEINEERPKIFTKGPKNDPDTQRRKGQATDVMQALTVQQAAFFGLPNNMLLYDRQAVMFSLSELNIPAQGGVTFTLPPSLLTAKKEAAEIRVKIARVTEDFQVSSNDVAKAVNIRPDQADKGILEVYNLLISQKPFNDPNWVTYGQCNHFMLKAPNGFGPDDLKPLEECMEMKVGVSKSVKVLEGEGKQPTVYAVTELKKTAIHRGNQNLVDKVLSMFDKQGGQADLRPNSYDAKTVEKKIKDLTVALIYGKDAQKEPKTFTIGRVNGPAANSKETAFAGAGGEKYSSIADYFARKYNIKLRYPQYFTVSPKSPMRGGNRPWFPMELLMVCDMQRVKKEQESVQNQAVMIRCSAALPEKRFNQTAAMKREIGLVPGNKMLLNAGIKPDDKFTMVKGRVLPQPSIAYAGQGNRPTTMQAQAGRWRIDRNKFVKAKVLPKWKWHILYGGQPRQSDNLVDDYYNRLMREMSDRGVKATEADVAYHGRANFNTVKAIFEEAKAQGIKFLFFVSESSVKLHDQIKLMELEYQILTQEIDYFKMKNTVMKNQRDTLTNVVMKINAKCGGLNHEMTLHGLKTQTKSPIESPNCLILGFEMSATASETPCLGFAANYGADLQYFKGDYRFCDTKNPEALATCIRDICKTVVAEATAARKIAINQLIVYLNGPSEGSFKDLITVVTPRIEETIAPSKQITIIVASKSHNERIFQQQISGENATKQNIPSGTVIDTHIVSPVITEFYMNSHLAFQGTAKSVKYSVIHDQIGYDLNTIECLTHLLSFMHNIVNLATALPAPLLVADRCAKRGRNNNIAKYGSGSDGPVDFERLNSSLTYNNKPLRQIRFNA</sequence>
<dbReference type="EMBL" id="LIAE01009751">
    <property type="protein sequence ID" value="PAV68475.1"/>
    <property type="molecule type" value="Genomic_DNA"/>
</dbReference>
<dbReference type="PROSITE" id="PS50822">
    <property type="entry name" value="PIWI"/>
    <property type="match status" value="1"/>
</dbReference>
<dbReference type="GO" id="GO:0003723">
    <property type="term" value="F:RNA binding"/>
    <property type="evidence" value="ECO:0007669"/>
    <property type="project" value="InterPro"/>
</dbReference>
<evidence type="ECO:0000313" key="3">
    <source>
        <dbReference type="Proteomes" id="UP000218231"/>
    </source>
</evidence>
<dbReference type="AlphaFoldDB" id="A0A2A2K3G2"/>
<dbReference type="InterPro" id="IPR003165">
    <property type="entry name" value="Piwi"/>
</dbReference>
<accession>A0A2A2K3G2</accession>
<dbReference type="OrthoDB" id="9981668at2759"/>
<name>A0A2A2K3G2_9BILA</name>
<dbReference type="SUPFAM" id="SSF101690">
    <property type="entry name" value="PAZ domain"/>
    <property type="match status" value="1"/>
</dbReference>
<dbReference type="STRING" id="2018661.A0A2A2K3G2"/>
<protein>
    <recommendedName>
        <fullName evidence="1">Piwi domain-containing protein</fullName>
    </recommendedName>
</protein>
<organism evidence="2 3">
    <name type="scientific">Diploscapter pachys</name>
    <dbReference type="NCBI Taxonomy" id="2018661"/>
    <lineage>
        <taxon>Eukaryota</taxon>
        <taxon>Metazoa</taxon>
        <taxon>Ecdysozoa</taxon>
        <taxon>Nematoda</taxon>
        <taxon>Chromadorea</taxon>
        <taxon>Rhabditida</taxon>
        <taxon>Rhabditina</taxon>
        <taxon>Rhabditomorpha</taxon>
        <taxon>Rhabditoidea</taxon>
        <taxon>Rhabditidae</taxon>
        <taxon>Diploscapter</taxon>
    </lineage>
</organism>
<dbReference type="CDD" id="cd02846">
    <property type="entry name" value="PAZ_argonaute_like"/>
    <property type="match status" value="1"/>
</dbReference>
<dbReference type="Proteomes" id="UP000218231">
    <property type="component" value="Unassembled WGS sequence"/>
</dbReference>
<dbReference type="SMART" id="SM00949">
    <property type="entry name" value="PAZ"/>
    <property type="match status" value="1"/>
</dbReference>
<dbReference type="InterPro" id="IPR012337">
    <property type="entry name" value="RNaseH-like_sf"/>
</dbReference>